<gene>
    <name evidence="2" type="ORF">OC842_006388</name>
</gene>
<name>A0AAN6JHQ6_9BASI</name>
<feature type="region of interest" description="Disordered" evidence="1">
    <location>
        <begin position="207"/>
        <end position="298"/>
    </location>
</feature>
<dbReference type="EMBL" id="JAPDMQ010000567">
    <property type="protein sequence ID" value="KAK0522708.1"/>
    <property type="molecule type" value="Genomic_DNA"/>
</dbReference>
<dbReference type="AlphaFoldDB" id="A0AAN6JHQ6"/>
<keyword evidence="3" id="KW-1185">Reference proteome</keyword>
<feature type="compositionally biased region" description="Basic and acidic residues" evidence="1">
    <location>
        <begin position="233"/>
        <end position="250"/>
    </location>
</feature>
<dbReference type="Proteomes" id="UP001176521">
    <property type="component" value="Unassembled WGS sequence"/>
</dbReference>
<feature type="compositionally biased region" description="Polar residues" evidence="1">
    <location>
        <begin position="251"/>
        <end position="266"/>
    </location>
</feature>
<feature type="compositionally biased region" description="Basic residues" evidence="1">
    <location>
        <begin position="289"/>
        <end position="298"/>
    </location>
</feature>
<accession>A0AAN6JHQ6</accession>
<organism evidence="2 3">
    <name type="scientific">Tilletia horrida</name>
    <dbReference type="NCBI Taxonomy" id="155126"/>
    <lineage>
        <taxon>Eukaryota</taxon>
        <taxon>Fungi</taxon>
        <taxon>Dikarya</taxon>
        <taxon>Basidiomycota</taxon>
        <taxon>Ustilaginomycotina</taxon>
        <taxon>Exobasidiomycetes</taxon>
        <taxon>Tilletiales</taxon>
        <taxon>Tilletiaceae</taxon>
        <taxon>Tilletia</taxon>
    </lineage>
</organism>
<protein>
    <submittedName>
        <fullName evidence="2">Uncharacterized protein</fullName>
    </submittedName>
</protein>
<proteinExistence type="predicted"/>
<sequence length="298" mass="32505">MSHTQSPASGRFIKWPTHLGMTTDVDLTPVRSENYLHFLEASFFDGEDTPVDGELSIWGRAPPEEAAYIMNQVSMSTHPLKFAVADAICLRQIPKEIDGSDQSAPCLPNCPPWVTGVAVVFNNDARRKEGYLVGFVFMGRAVGFVRFKILVKLEDIPRFHAWYLAPPRSLVSFEGILHNIDSDGTPVVHLRRMTYICDAPRPLLQELGIGQSPGADRAAKRADHRQASRAKRSRTDKDTELPGDGGDHVNDASSVAGPSTPTGSPTKSGVKKSPGKMGPPSSPTVGLLTRKRSRADHV</sequence>
<evidence type="ECO:0000313" key="2">
    <source>
        <dbReference type="EMBL" id="KAK0522708.1"/>
    </source>
</evidence>
<evidence type="ECO:0000313" key="3">
    <source>
        <dbReference type="Proteomes" id="UP001176521"/>
    </source>
</evidence>
<comment type="caution">
    <text evidence="2">The sequence shown here is derived from an EMBL/GenBank/DDBJ whole genome shotgun (WGS) entry which is preliminary data.</text>
</comment>
<evidence type="ECO:0000256" key="1">
    <source>
        <dbReference type="SAM" id="MobiDB-lite"/>
    </source>
</evidence>
<reference evidence="2" key="1">
    <citation type="journal article" date="2023" name="PhytoFront">
        <title>Draft Genome Resources of Seven Strains of Tilletia horrida, Causal Agent of Kernel Smut of Rice.</title>
        <authorList>
            <person name="Khanal S."/>
            <person name="Antony Babu S."/>
            <person name="Zhou X.G."/>
        </authorList>
    </citation>
    <scope>NUCLEOTIDE SEQUENCE</scope>
    <source>
        <strain evidence="2">TX3</strain>
    </source>
</reference>
<feature type="compositionally biased region" description="Basic and acidic residues" evidence="1">
    <location>
        <begin position="217"/>
        <end position="226"/>
    </location>
</feature>